<evidence type="ECO:0000256" key="1">
    <source>
        <dbReference type="ARBA" id="ARBA00004417"/>
    </source>
</evidence>
<dbReference type="GO" id="GO:0016887">
    <property type="term" value="F:ATP hydrolysis activity"/>
    <property type="evidence" value="ECO:0007669"/>
    <property type="project" value="InterPro"/>
</dbReference>
<dbReference type="InterPro" id="IPR017871">
    <property type="entry name" value="ABC_transporter-like_CS"/>
</dbReference>
<keyword evidence="8" id="KW-1185">Reference proteome</keyword>
<dbReference type="Pfam" id="PF08352">
    <property type="entry name" value="oligo_HPY"/>
    <property type="match status" value="1"/>
</dbReference>
<dbReference type="PROSITE" id="PS00211">
    <property type="entry name" value="ABC_TRANSPORTER_1"/>
    <property type="match status" value="1"/>
</dbReference>
<feature type="domain" description="ABC transporter" evidence="6">
    <location>
        <begin position="11"/>
        <end position="263"/>
    </location>
</feature>
<dbReference type="PROSITE" id="PS50893">
    <property type="entry name" value="ABC_TRANSPORTER_2"/>
    <property type="match status" value="1"/>
</dbReference>
<dbReference type="Proteomes" id="UP000282195">
    <property type="component" value="Chromosome"/>
</dbReference>
<evidence type="ECO:0000259" key="6">
    <source>
        <dbReference type="PROSITE" id="PS50893"/>
    </source>
</evidence>
<dbReference type="InterPro" id="IPR050319">
    <property type="entry name" value="ABC_transp_ATP-bind"/>
</dbReference>
<proteinExistence type="inferred from homology"/>
<dbReference type="SMART" id="SM00382">
    <property type="entry name" value="AAA"/>
    <property type="match status" value="1"/>
</dbReference>
<dbReference type="PANTHER" id="PTHR43776:SF7">
    <property type="entry name" value="D,D-DIPEPTIDE TRANSPORT ATP-BINDING PROTEIN DDPF-RELATED"/>
    <property type="match status" value="1"/>
</dbReference>
<dbReference type="Pfam" id="PF00005">
    <property type="entry name" value="ABC_tran"/>
    <property type="match status" value="1"/>
</dbReference>
<dbReference type="SUPFAM" id="SSF52540">
    <property type="entry name" value="P-loop containing nucleoside triphosphate hydrolases"/>
    <property type="match status" value="1"/>
</dbReference>
<name>A0A387FU56_9HYPH</name>
<dbReference type="InterPro" id="IPR027417">
    <property type="entry name" value="P-loop_NTPase"/>
</dbReference>
<protein>
    <submittedName>
        <fullName evidence="7">Dipeptide ABC transporter ATP-binding protein</fullName>
    </submittedName>
</protein>
<dbReference type="InterPro" id="IPR003439">
    <property type="entry name" value="ABC_transporter-like_ATP-bd"/>
</dbReference>
<dbReference type="GO" id="GO:0005524">
    <property type="term" value="F:ATP binding"/>
    <property type="evidence" value="ECO:0007669"/>
    <property type="project" value="UniProtKB-KW"/>
</dbReference>
<dbReference type="AlphaFoldDB" id="A0A387FU56"/>
<dbReference type="NCBIfam" id="NF008453">
    <property type="entry name" value="PRK11308.1"/>
    <property type="match status" value="1"/>
</dbReference>
<dbReference type="GO" id="GO:0055085">
    <property type="term" value="P:transmembrane transport"/>
    <property type="evidence" value="ECO:0007669"/>
    <property type="project" value="UniProtKB-ARBA"/>
</dbReference>
<dbReference type="FunFam" id="3.40.50.300:FF:000016">
    <property type="entry name" value="Oligopeptide ABC transporter ATP-binding component"/>
    <property type="match status" value="1"/>
</dbReference>
<dbReference type="Gene3D" id="3.40.50.300">
    <property type="entry name" value="P-loop containing nucleotide triphosphate hydrolases"/>
    <property type="match status" value="1"/>
</dbReference>
<keyword evidence="5 7" id="KW-0067">ATP-binding</keyword>
<keyword evidence="4" id="KW-0547">Nucleotide-binding</keyword>
<gene>
    <name evidence="7" type="ORF">CCGE525_20650</name>
</gene>
<evidence type="ECO:0000256" key="3">
    <source>
        <dbReference type="ARBA" id="ARBA00022448"/>
    </source>
</evidence>
<reference evidence="7 8" key="1">
    <citation type="submission" date="2018-10" db="EMBL/GenBank/DDBJ databases">
        <title>Rhizobium etli, R. leguminosarum and a new Rhizobium genospecies from Phaseolus dumosus.</title>
        <authorList>
            <person name="Ramirez-Puebla S.T."/>
            <person name="Rogel-Hernandez M.A."/>
            <person name="Guerrero G."/>
            <person name="Ormeno-Orrillo E."/>
            <person name="Martinez-Romero J.C."/>
            <person name="Negrete-Yankelevich S."/>
            <person name="Martinez-Romero E."/>
        </authorList>
    </citation>
    <scope>NUCLEOTIDE SEQUENCE [LARGE SCALE GENOMIC DNA]</scope>
    <source>
        <strain evidence="7 8">CCGE525</strain>
    </source>
</reference>
<organism evidence="7 8">
    <name type="scientific">Rhizobium jaguaris</name>
    <dbReference type="NCBI Taxonomy" id="1312183"/>
    <lineage>
        <taxon>Bacteria</taxon>
        <taxon>Pseudomonadati</taxon>
        <taxon>Pseudomonadota</taxon>
        <taxon>Alphaproteobacteria</taxon>
        <taxon>Hyphomicrobiales</taxon>
        <taxon>Rhizobiaceae</taxon>
        <taxon>Rhizobium/Agrobacterium group</taxon>
        <taxon>Rhizobium</taxon>
    </lineage>
</organism>
<dbReference type="CDD" id="cd03257">
    <property type="entry name" value="ABC_NikE_OppD_transporters"/>
    <property type="match status" value="1"/>
</dbReference>
<dbReference type="InterPro" id="IPR003593">
    <property type="entry name" value="AAA+_ATPase"/>
</dbReference>
<comment type="subcellular location">
    <subcellularLocation>
        <location evidence="1">Cell inner membrane</location>
        <topology evidence="1">Peripheral membrane protein</topology>
    </subcellularLocation>
</comment>
<dbReference type="PANTHER" id="PTHR43776">
    <property type="entry name" value="TRANSPORT ATP-BINDING PROTEIN"/>
    <property type="match status" value="1"/>
</dbReference>
<dbReference type="InterPro" id="IPR013563">
    <property type="entry name" value="Oligopep_ABC_C"/>
</dbReference>
<dbReference type="RefSeq" id="WP_120705919.1">
    <property type="nucleotide sequence ID" value="NZ_CP032694.1"/>
</dbReference>
<keyword evidence="3" id="KW-0813">Transport</keyword>
<sequence>MNETNARDDLITVRDLGKTFSDAGGLTLGKTPSGVRAVDGVSFTVKRAETLALVGESGCGKSTLGRLLLRLIEPTEGQVLMDGVDLTGFSRGDMRAMREKMQMIFQDPYGSLSPRRSIAQIVAEPLEVFGLVKSRQQARDRVAELLTRVGLSPTFMDRYPRQFSGGQRQRIGIARAISVNPQFIVADEPVSALDVSVQAQIVNLMQDLQEQRKFSYLFIAHDLSVVRHIADRVAVMYLGRIVEIGPKDRVYDHPSHPYTQALLSAVPEPDPDAPKTRIILKGDVPSPANVPPGCSFHTRCPIAEAICKTQRPPLAQTVLGHFAACHFAKPNPIPVAPRSATPATA</sequence>
<evidence type="ECO:0000313" key="7">
    <source>
        <dbReference type="EMBL" id="AYG60955.1"/>
    </source>
</evidence>
<dbReference type="OrthoDB" id="9815712at2"/>
<dbReference type="EMBL" id="CP032694">
    <property type="protein sequence ID" value="AYG60955.1"/>
    <property type="molecule type" value="Genomic_DNA"/>
</dbReference>
<dbReference type="GO" id="GO:0005886">
    <property type="term" value="C:plasma membrane"/>
    <property type="evidence" value="ECO:0007669"/>
    <property type="project" value="UniProtKB-SubCell"/>
</dbReference>
<evidence type="ECO:0000313" key="8">
    <source>
        <dbReference type="Proteomes" id="UP000282195"/>
    </source>
</evidence>
<comment type="similarity">
    <text evidence="2">Belongs to the ABC transporter superfamily.</text>
</comment>
<evidence type="ECO:0000256" key="2">
    <source>
        <dbReference type="ARBA" id="ARBA00005417"/>
    </source>
</evidence>
<dbReference type="GO" id="GO:0015833">
    <property type="term" value="P:peptide transport"/>
    <property type="evidence" value="ECO:0007669"/>
    <property type="project" value="InterPro"/>
</dbReference>
<accession>A0A387FU56</accession>
<evidence type="ECO:0000256" key="4">
    <source>
        <dbReference type="ARBA" id="ARBA00022741"/>
    </source>
</evidence>
<evidence type="ECO:0000256" key="5">
    <source>
        <dbReference type="ARBA" id="ARBA00022840"/>
    </source>
</evidence>
<dbReference type="NCBIfam" id="TIGR01727">
    <property type="entry name" value="oligo_HPY"/>
    <property type="match status" value="1"/>
</dbReference>
<dbReference type="KEGG" id="rjg:CCGE525_20650"/>